<organism evidence="1 2">
    <name type="scientific">Mycena sanguinolenta</name>
    <dbReference type="NCBI Taxonomy" id="230812"/>
    <lineage>
        <taxon>Eukaryota</taxon>
        <taxon>Fungi</taxon>
        <taxon>Dikarya</taxon>
        <taxon>Basidiomycota</taxon>
        <taxon>Agaricomycotina</taxon>
        <taxon>Agaricomycetes</taxon>
        <taxon>Agaricomycetidae</taxon>
        <taxon>Agaricales</taxon>
        <taxon>Marasmiineae</taxon>
        <taxon>Mycenaceae</taxon>
        <taxon>Mycena</taxon>
    </lineage>
</organism>
<dbReference type="Proteomes" id="UP000623467">
    <property type="component" value="Unassembled WGS sequence"/>
</dbReference>
<sequence>MSSPFTSRLGTNYCPTDAETTQIQGLLVEPCLQLKHLDDEISVMQKALDKLTEERDALVDYVDAHKALLSPLRRLPLDIVEEIFMACLPTHRNCVMSATEAPVILGRICSAWRAISLSAPRLWSSLHIVEPTLVYHAPPYTVTSGVYEAKVTQRLDVANTWLQRSGTCPLSISLDSNLDPGVTPPFTPSPAPFPPPKCKSVLGFAHSLRIPMAEYPFGSSAVGSGDPVAPDRE</sequence>
<comment type="caution">
    <text evidence="1">The sequence shown here is derived from an EMBL/GenBank/DDBJ whole genome shotgun (WGS) entry which is preliminary data.</text>
</comment>
<proteinExistence type="predicted"/>
<accession>A0A8H7DJM1</accession>
<dbReference type="EMBL" id="JACAZH010000001">
    <property type="protein sequence ID" value="KAF7376660.1"/>
    <property type="molecule type" value="Genomic_DNA"/>
</dbReference>
<keyword evidence="2" id="KW-1185">Reference proteome</keyword>
<reference evidence="1" key="1">
    <citation type="submission" date="2020-05" db="EMBL/GenBank/DDBJ databases">
        <title>Mycena genomes resolve the evolution of fungal bioluminescence.</title>
        <authorList>
            <person name="Tsai I.J."/>
        </authorList>
    </citation>
    <scope>NUCLEOTIDE SEQUENCE</scope>
    <source>
        <strain evidence="1">160909Yilan</strain>
    </source>
</reference>
<protein>
    <recommendedName>
        <fullName evidence="3">F-box domain-containing protein</fullName>
    </recommendedName>
</protein>
<evidence type="ECO:0000313" key="1">
    <source>
        <dbReference type="EMBL" id="KAF7376660.1"/>
    </source>
</evidence>
<evidence type="ECO:0008006" key="3">
    <source>
        <dbReference type="Google" id="ProtNLM"/>
    </source>
</evidence>
<evidence type="ECO:0000313" key="2">
    <source>
        <dbReference type="Proteomes" id="UP000623467"/>
    </source>
</evidence>
<dbReference type="OrthoDB" id="3365698at2759"/>
<gene>
    <name evidence="1" type="ORF">MSAN_00082800</name>
</gene>
<dbReference type="AlphaFoldDB" id="A0A8H7DJM1"/>
<name>A0A8H7DJM1_9AGAR</name>